<dbReference type="STRING" id="1206085.SAMN05443575_1097"/>
<accession>A0A1M5G955</accession>
<proteinExistence type="predicted"/>
<sequence>MTSSAAAIIPITLTVNDRTGLTLWAPPWEDEDGDEWQGFLGDGQKILLYPNTADLAAFIASGEENDLSDHPGWGQVLKATPDELRPSTEDRYDLDAVYEWAGGEPDPVHVSALADVVDMVAKIADCCDDGKLRRLVEGTPAFAELVDEENTYQGRDGRKRWNELGDTIAESWERAIARVEDWLNWRGDFSESEFDEQASVWERVGAEPIELRFADATYLTVRGDVSVDADGDETATAFLGDDQQVVVFTDLADLARYCREAEEHRLVKLEWWSELADVTDDADFAPAADAAFDLRKPSSAGAGVLRQLAEFCGLEADTDVLDGPDVDKDDWADLVAEVRSCLRDESS</sequence>
<dbReference type="Proteomes" id="UP000186132">
    <property type="component" value="Unassembled WGS sequence"/>
</dbReference>
<dbReference type="RefSeq" id="WP_073387290.1">
    <property type="nucleotide sequence ID" value="NZ_FQVU01000002.1"/>
</dbReference>
<protein>
    <submittedName>
        <fullName evidence="1">Uncharacterized protein</fullName>
    </submittedName>
</protein>
<keyword evidence="2" id="KW-1185">Reference proteome</keyword>
<dbReference type="EMBL" id="FQVU01000002">
    <property type="protein sequence ID" value="SHG00208.1"/>
    <property type="molecule type" value="Genomic_DNA"/>
</dbReference>
<gene>
    <name evidence="1" type="ORF">SAMN05443575_1097</name>
</gene>
<evidence type="ECO:0000313" key="1">
    <source>
        <dbReference type="EMBL" id="SHG00208.1"/>
    </source>
</evidence>
<name>A0A1M5G955_9ACTN</name>
<dbReference type="AlphaFoldDB" id="A0A1M5G955"/>
<organism evidence="1 2">
    <name type="scientific">Jatrophihabitans endophyticus</name>
    <dbReference type="NCBI Taxonomy" id="1206085"/>
    <lineage>
        <taxon>Bacteria</taxon>
        <taxon>Bacillati</taxon>
        <taxon>Actinomycetota</taxon>
        <taxon>Actinomycetes</taxon>
        <taxon>Jatrophihabitantales</taxon>
        <taxon>Jatrophihabitantaceae</taxon>
        <taxon>Jatrophihabitans</taxon>
    </lineage>
</organism>
<reference evidence="1 2" key="1">
    <citation type="submission" date="2016-11" db="EMBL/GenBank/DDBJ databases">
        <authorList>
            <person name="Jaros S."/>
            <person name="Januszkiewicz K."/>
            <person name="Wedrychowicz H."/>
        </authorList>
    </citation>
    <scope>NUCLEOTIDE SEQUENCE [LARGE SCALE GENOMIC DNA]</scope>
    <source>
        <strain evidence="1 2">DSM 45627</strain>
    </source>
</reference>
<evidence type="ECO:0000313" key="2">
    <source>
        <dbReference type="Proteomes" id="UP000186132"/>
    </source>
</evidence>
<dbReference type="OrthoDB" id="3350465at2"/>